<dbReference type="EMBL" id="BAABKM010000002">
    <property type="protein sequence ID" value="GAA4702541.1"/>
    <property type="molecule type" value="Genomic_DNA"/>
</dbReference>
<feature type="compositionally biased region" description="Polar residues" evidence="1">
    <location>
        <begin position="88"/>
        <end position="98"/>
    </location>
</feature>
<accession>A0ABP8XB04</accession>
<gene>
    <name evidence="2" type="ORF">GCM10023349_19810</name>
</gene>
<comment type="caution">
    <text evidence="2">The sequence shown here is derived from an EMBL/GenBank/DDBJ whole genome shotgun (WGS) entry which is preliminary data.</text>
</comment>
<dbReference type="Pfam" id="PF06013">
    <property type="entry name" value="WXG100"/>
    <property type="match status" value="1"/>
</dbReference>
<dbReference type="Gene3D" id="1.10.287.1060">
    <property type="entry name" value="ESAT-6-like"/>
    <property type="match status" value="1"/>
</dbReference>
<keyword evidence="3" id="KW-1185">Reference proteome</keyword>
<dbReference type="RefSeq" id="WP_345521088.1">
    <property type="nucleotide sequence ID" value="NZ_BAABKM010000002.1"/>
</dbReference>
<dbReference type="SUPFAM" id="SSF140453">
    <property type="entry name" value="EsxAB dimer-like"/>
    <property type="match status" value="1"/>
</dbReference>
<dbReference type="Proteomes" id="UP001499974">
    <property type="component" value="Unassembled WGS sequence"/>
</dbReference>
<organism evidence="2 3">
    <name type="scientific">Nocardioides conyzicola</name>
    <dbReference type="NCBI Taxonomy" id="1651781"/>
    <lineage>
        <taxon>Bacteria</taxon>
        <taxon>Bacillati</taxon>
        <taxon>Actinomycetota</taxon>
        <taxon>Actinomycetes</taxon>
        <taxon>Propionibacteriales</taxon>
        <taxon>Nocardioidaceae</taxon>
        <taxon>Nocardioides</taxon>
    </lineage>
</organism>
<protein>
    <recommendedName>
        <fullName evidence="4">ESAT-6-like protein</fullName>
    </recommendedName>
</protein>
<dbReference type="InterPro" id="IPR010310">
    <property type="entry name" value="T7SS_ESAT-6-like"/>
</dbReference>
<feature type="region of interest" description="Disordered" evidence="1">
    <location>
        <begin position="81"/>
        <end position="105"/>
    </location>
</feature>
<sequence>MSGAAEMGQGEGTLTRAAGLVSEARQDFDSMSKTLDGQIAGIQGKWAGAGGTAFLALHQAWTEKQRVITNALNEFEASLTSTEKDNLNTDQTQSSNYSRVAGRLS</sequence>
<evidence type="ECO:0000313" key="3">
    <source>
        <dbReference type="Proteomes" id="UP001499974"/>
    </source>
</evidence>
<evidence type="ECO:0000256" key="1">
    <source>
        <dbReference type="SAM" id="MobiDB-lite"/>
    </source>
</evidence>
<dbReference type="InterPro" id="IPR036689">
    <property type="entry name" value="ESAT-6-like_sf"/>
</dbReference>
<name>A0ABP8XB04_9ACTN</name>
<reference evidence="3" key="1">
    <citation type="journal article" date="2019" name="Int. J. Syst. Evol. Microbiol.">
        <title>The Global Catalogue of Microorganisms (GCM) 10K type strain sequencing project: providing services to taxonomists for standard genome sequencing and annotation.</title>
        <authorList>
            <consortium name="The Broad Institute Genomics Platform"/>
            <consortium name="The Broad Institute Genome Sequencing Center for Infectious Disease"/>
            <person name="Wu L."/>
            <person name="Ma J."/>
        </authorList>
    </citation>
    <scope>NUCLEOTIDE SEQUENCE [LARGE SCALE GENOMIC DNA]</scope>
    <source>
        <strain evidence="3">JCM 18531</strain>
    </source>
</reference>
<evidence type="ECO:0008006" key="4">
    <source>
        <dbReference type="Google" id="ProtNLM"/>
    </source>
</evidence>
<proteinExistence type="predicted"/>
<evidence type="ECO:0000313" key="2">
    <source>
        <dbReference type="EMBL" id="GAA4702541.1"/>
    </source>
</evidence>